<dbReference type="InterPro" id="IPR036890">
    <property type="entry name" value="HATPase_C_sf"/>
</dbReference>
<accession>A0A9D2TQA8</accession>
<evidence type="ECO:0000259" key="7">
    <source>
        <dbReference type="Pfam" id="PF07730"/>
    </source>
</evidence>
<dbReference type="Gene3D" id="1.20.5.1930">
    <property type="match status" value="1"/>
</dbReference>
<keyword evidence="5" id="KW-0812">Transmembrane</keyword>
<feature type="transmembrane region" description="Helical" evidence="5">
    <location>
        <begin position="146"/>
        <end position="166"/>
    </location>
</feature>
<dbReference type="Gene3D" id="3.30.565.10">
    <property type="entry name" value="Histidine kinase-like ATPase, C-terminal domain"/>
    <property type="match status" value="1"/>
</dbReference>
<name>A0A9D2TQA8_9CORY</name>
<reference evidence="8" key="2">
    <citation type="submission" date="2021-04" db="EMBL/GenBank/DDBJ databases">
        <authorList>
            <person name="Gilroy R."/>
        </authorList>
    </citation>
    <scope>NUCLEOTIDE SEQUENCE</scope>
    <source>
        <strain evidence="8">ChiHjej13B12-4958</strain>
    </source>
</reference>
<dbReference type="Proteomes" id="UP000823858">
    <property type="component" value="Unassembled WGS sequence"/>
</dbReference>
<dbReference type="PANTHER" id="PTHR24421:SF63">
    <property type="entry name" value="SENSOR HISTIDINE KINASE DESK"/>
    <property type="match status" value="1"/>
</dbReference>
<keyword evidence="5" id="KW-0472">Membrane</keyword>
<feature type="region of interest" description="Disordered" evidence="4">
    <location>
        <begin position="377"/>
        <end position="405"/>
    </location>
</feature>
<sequence>MSEPGSTRRVGRCAGGRGGDTGASGTTTGRIRLWARFREDFNGTDSLMASVWLVVLVFPAFLLVMSDASLFRKITGVVLLVVFSVTYSLGFGLAETFPRRMTMPQRAGFWFTVLIVVSVPTVLVIGVWAVFLVPFYVAAVSFTLPMIYSLPAVVTIMLGSTGLVYLAAPDAVVPTMGATVASPIMIYLVALASRRSEEKSRLSHELSLSHERESIAVDVHDLLGHSLTVVTLKSEVATRLVDTDPAAAKAELEQITRISRTALAEVRSTVTRMRRPDLDGEVAAARRALDTAGVIAVLPDDTSVAGTNSHLFSWVIREAVTNVVRHAEASRCEVTMSGDRVRVVDDGVGFEGAAGGAADGEGLAGLRARVEDAGGTLTLSSRTGSGTSAGGTGTTLVVSMTGESP</sequence>
<dbReference type="InterPro" id="IPR050482">
    <property type="entry name" value="Sensor_HK_TwoCompSys"/>
</dbReference>
<organism evidence="8 9">
    <name type="scientific">Candidatus Corynebacterium faecigallinarum</name>
    <dbReference type="NCBI Taxonomy" id="2838528"/>
    <lineage>
        <taxon>Bacteria</taxon>
        <taxon>Bacillati</taxon>
        <taxon>Actinomycetota</taxon>
        <taxon>Actinomycetes</taxon>
        <taxon>Mycobacteriales</taxon>
        <taxon>Corynebacteriaceae</taxon>
        <taxon>Corynebacterium</taxon>
    </lineage>
</organism>
<evidence type="ECO:0000256" key="1">
    <source>
        <dbReference type="ARBA" id="ARBA00022679"/>
    </source>
</evidence>
<feature type="compositionally biased region" description="Gly residues" evidence="4">
    <location>
        <begin position="13"/>
        <end position="22"/>
    </location>
</feature>
<feature type="transmembrane region" description="Helical" evidence="5">
    <location>
        <begin position="77"/>
        <end position="97"/>
    </location>
</feature>
<dbReference type="EMBL" id="DWVP01000011">
    <property type="protein sequence ID" value="HJC84869.1"/>
    <property type="molecule type" value="Genomic_DNA"/>
</dbReference>
<dbReference type="InterPro" id="IPR003594">
    <property type="entry name" value="HATPase_dom"/>
</dbReference>
<gene>
    <name evidence="8" type="ORF">H9751_04865</name>
</gene>
<feature type="transmembrane region" description="Helical" evidence="5">
    <location>
        <begin position="109"/>
        <end position="139"/>
    </location>
</feature>
<dbReference type="GO" id="GO:0000155">
    <property type="term" value="F:phosphorelay sensor kinase activity"/>
    <property type="evidence" value="ECO:0007669"/>
    <property type="project" value="InterPro"/>
</dbReference>
<proteinExistence type="predicted"/>
<evidence type="ECO:0000256" key="4">
    <source>
        <dbReference type="SAM" id="MobiDB-lite"/>
    </source>
</evidence>
<protein>
    <submittedName>
        <fullName evidence="8">Uncharacterized protein</fullName>
    </submittedName>
</protein>
<dbReference type="Pfam" id="PF07730">
    <property type="entry name" value="HisKA_3"/>
    <property type="match status" value="1"/>
</dbReference>
<evidence type="ECO:0000313" key="9">
    <source>
        <dbReference type="Proteomes" id="UP000823858"/>
    </source>
</evidence>
<dbReference type="AlphaFoldDB" id="A0A9D2TQA8"/>
<feature type="region of interest" description="Disordered" evidence="4">
    <location>
        <begin position="1"/>
        <end position="24"/>
    </location>
</feature>
<keyword evidence="5" id="KW-1133">Transmembrane helix</keyword>
<evidence type="ECO:0000259" key="6">
    <source>
        <dbReference type="Pfam" id="PF02518"/>
    </source>
</evidence>
<dbReference type="SUPFAM" id="SSF55874">
    <property type="entry name" value="ATPase domain of HSP90 chaperone/DNA topoisomerase II/histidine kinase"/>
    <property type="match status" value="1"/>
</dbReference>
<dbReference type="InterPro" id="IPR011712">
    <property type="entry name" value="Sig_transdc_His_kin_sub3_dim/P"/>
</dbReference>
<dbReference type="GO" id="GO:0046983">
    <property type="term" value="F:protein dimerization activity"/>
    <property type="evidence" value="ECO:0007669"/>
    <property type="project" value="InterPro"/>
</dbReference>
<feature type="domain" description="Signal transduction histidine kinase subgroup 3 dimerisation and phosphoacceptor" evidence="7">
    <location>
        <begin position="211"/>
        <end position="277"/>
    </location>
</feature>
<feature type="transmembrane region" description="Helical" evidence="5">
    <location>
        <begin position="47"/>
        <end position="65"/>
    </location>
</feature>
<feature type="compositionally biased region" description="Low complexity" evidence="4">
    <location>
        <begin position="377"/>
        <end position="386"/>
    </location>
</feature>
<dbReference type="Pfam" id="PF02518">
    <property type="entry name" value="HATPase_c"/>
    <property type="match status" value="1"/>
</dbReference>
<feature type="transmembrane region" description="Helical" evidence="5">
    <location>
        <begin position="172"/>
        <end position="192"/>
    </location>
</feature>
<comment type="caution">
    <text evidence="8">The sequence shown here is derived from an EMBL/GenBank/DDBJ whole genome shotgun (WGS) entry which is preliminary data.</text>
</comment>
<evidence type="ECO:0000256" key="2">
    <source>
        <dbReference type="ARBA" id="ARBA00022777"/>
    </source>
</evidence>
<dbReference type="PANTHER" id="PTHR24421">
    <property type="entry name" value="NITRATE/NITRITE SENSOR PROTEIN NARX-RELATED"/>
    <property type="match status" value="1"/>
</dbReference>
<evidence type="ECO:0000256" key="3">
    <source>
        <dbReference type="ARBA" id="ARBA00023012"/>
    </source>
</evidence>
<reference evidence="8" key="1">
    <citation type="journal article" date="2021" name="PeerJ">
        <title>Extensive microbial diversity within the chicken gut microbiome revealed by metagenomics and culture.</title>
        <authorList>
            <person name="Gilroy R."/>
            <person name="Ravi A."/>
            <person name="Getino M."/>
            <person name="Pursley I."/>
            <person name="Horton D.L."/>
            <person name="Alikhan N.F."/>
            <person name="Baker D."/>
            <person name="Gharbi K."/>
            <person name="Hall N."/>
            <person name="Watson M."/>
            <person name="Adriaenssens E.M."/>
            <person name="Foster-Nyarko E."/>
            <person name="Jarju S."/>
            <person name="Secka A."/>
            <person name="Antonio M."/>
            <person name="Oren A."/>
            <person name="Chaudhuri R.R."/>
            <person name="La Ragione R."/>
            <person name="Hildebrand F."/>
            <person name="Pallen M.J."/>
        </authorList>
    </citation>
    <scope>NUCLEOTIDE SEQUENCE</scope>
    <source>
        <strain evidence="8">ChiHjej13B12-4958</strain>
    </source>
</reference>
<evidence type="ECO:0000313" key="8">
    <source>
        <dbReference type="EMBL" id="HJC84869.1"/>
    </source>
</evidence>
<keyword evidence="2" id="KW-0418">Kinase</keyword>
<dbReference type="GO" id="GO:0016020">
    <property type="term" value="C:membrane"/>
    <property type="evidence" value="ECO:0007669"/>
    <property type="project" value="InterPro"/>
</dbReference>
<keyword evidence="3" id="KW-0902">Two-component regulatory system</keyword>
<feature type="domain" description="Histidine kinase/HSP90-like ATPase" evidence="6">
    <location>
        <begin position="314"/>
        <end position="388"/>
    </location>
</feature>
<evidence type="ECO:0000256" key="5">
    <source>
        <dbReference type="SAM" id="Phobius"/>
    </source>
</evidence>
<keyword evidence="1" id="KW-0808">Transferase</keyword>